<proteinExistence type="predicted"/>
<accession>A0A8J4XWV8</accession>
<dbReference type="AlphaFoldDB" id="A0A8J4XWV8"/>
<sequence length="148" mass="16318">MVWPFLPLDAIGEVFSKIPFQTKRNFAQLDPKLLQNPPQCKTICCFTPPLSYVTAPHSPLTLASPLIALAPPKKCCSRASTSAASTNADSPEPFKIIPLFEPPSQRNAVPAPQPQPRNEPHSFHFRDQTPDVGKKDWPACHLRATPNV</sequence>
<dbReference type="Proteomes" id="UP000770661">
    <property type="component" value="Unassembled WGS sequence"/>
</dbReference>
<keyword evidence="3" id="KW-1185">Reference proteome</keyword>
<name>A0A8J4XWV8_CHIOP</name>
<reference evidence="2" key="1">
    <citation type="submission" date="2020-07" db="EMBL/GenBank/DDBJ databases">
        <title>The High-quality genome of the commercially important snow crab, Chionoecetes opilio.</title>
        <authorList>
            <person name="Jeong J.-H."/>
            <person name="Ryu S."/>
        </authorList>
    </citation>
    <scope>NUCLEOTIDE SEQUENCE</scope>
    <source>
        <strain evidence="2">MADBK_172401_WGS</strain>
        <tissue evidence="2">Digestive gland</tissue>
    </source>
</reference>
<feature type="compositionally biased region" description="Basic and acidic residues" evidence="1">
    <location>
        <begin position="118"/>
        <end position="138"/>
    </location>
</feature>
<comment type="caution">
    <text evidence="2">The sequence shown here is derived from an EMBL/GenBank/DDBJ whole genome shotgun (WGS) entry which is preliminary data.</text>
</comment>
<organism evidence="2 3">
    <name type="scientific">Chionoecetes opilio</name>
    <name type="common">Atlantic snow crab</name>
    <name type="synonym">Cancer opilio</name>
    <dbReference type="NCBI Taxonomy" id="41210"/>
    <lineage>
        <taxon>Eukaryota</taxon>
        <taxon>Metazoa</taxon>
        <taxon>Ecdysozoa</taxon>
        <taxon>Arthropoda</taxon>
        <taxon>Crustacea</taxon>
        <taxon>Multicrustacea</taxon>
        <taxon>Malacostraca</taxon>
        <taxon>Eumalacostraca</taxon>
        <taxon>Eucarida</taxon>
        <taxon>Decapoda</taxon>
        <taxon>Pleocyemata</taxon>
        <taxon>Brachyura</taxon>
        <taxon>Eubrachyura</taxon>
        <taxon>Majoidea</taxon>
        <taxon>Majidae</taxon>
        <taxon>Chionoecetes</taxon>
    </lineage>
</organism>
<evidence type="ECO:0000313" key="2">
    <source>
        <dbReference type="EMBL" id="KAG0715228.1"/>
    </source>
</evidence>
<gene>
    <name evidence="2" type="ORF">GWK47_012427</name>
</gene>
<evidence type="ECO:0000256" key="1">
    <source>
        <dbReference type="SAM" id="MobiDB-lite"/>
    </source>
</evidence>
<dbReference type="EMBL" id="JACEEZ010019893">
    <property type="protein sequence ID" value="KAG0715228.1"/>
    <property type="molecule type" value="Genomic_DNA"/>
</dbReference>
<evidence type="ECO:0000313" key="3">
    <source>
        <dbReference type="Proteomes" id="UP000770661"/>
    </source>
</evidence>
<feature type="region of interest" description="Disordered" evidence="1">
    <location>
        <begin position="102"/>
        <end position="138"/>
    </location>
</feature>
<protein>
    <submittedName>
        <fullName evidence="2">Uncharacterized protein</fullName>
    </submittedName>
</protein>